<accession>L9UA48</accession>
<name>L9UA48_9GAMM</name>
<comment type="caution">
    <text evidence="1">The sequence shown here is derived from an EMBL/GenBank/DDBJ whole genome shotgun (WGS) entry which is preliminary data.</text>
</comment>
<dbReference type="EMBL" id="AOPO01000005">
    <property type="protein sequence ID" value="ELY21642.1"/>
    <property type="molecule type" value="Genomic_DNA"/>
</dbReference>
<evidence type="ECO:0000313" key="1">
    <source>
        <dbReference type="EMBL" id="ELY21642.1"/>
    </source>
</evidence>
<dbReference type="AlphaFoldDB" id="L9UA48"/>
<protein>
    <submittedName>
        <fullName evidence="1">Uncharacterized protein</fullName>
    </submittedName>
</protein>
<evidence type="ECO:0000313" key="2">
    <source>
        <dbReference type="Proteomes" id="UP000011651"/>
    </source>
</evidence>
<dbReference type="Proteomes" id="UP000011651">
    <property type="component" value="Unassembled WGS sequence"/>
</dbReference>
<reference evidence="1 2" key="1">
    <citation type="journal article" date="2013" name="Genome Announc.">
        <title>Draft Genome of the Marine Gammaproteobacterium Halomonas titanicae.</title>
        <authorList>
            <person name="Sanchez-Porro C."/>
            <person name="de la Haba R.R."/>
            <person name="Cruz-Hernandez N."/>
            <person name="Gonzalez J.M."/>
            <person name="Reyes-Guirao C."/>
            <person name="Navarro-Sampedro L."/>
            <person name="Carballo M."/>
            <person name="Ventosa A."/>
        </authorList>
    </citation>
    <scope>NUCLEOTIDE SEQUENCE [LARGE SCALE GENOMIC DNA]</scope>
    <source>
        <strain evidence="1 2">BH1</strain>
    </source>
</reference>
<proteinExistence type="predicted"/>
<gene>
    <name evidence="1" type="ORF">HALTITAN_1655</name>
</gene>
<organism evidence="1 2">
    <name type="scientific">Vreelandella titanicae BH1</name>
    <dbReference type="NCBI Taxonomy" id="1204738"/>
    <lineage>
        <taxon>Bacteria</taxon>
        <taxon>Pseudomonadati</taxon>
        <taxon>Pseudomonadota</taxon>
        <taxon>Gammaproteobacteria</taxon>
        <taxon>Oceanospirillales</taxon>
        <taxon>Halomonadaceae</taxon>
        <taxon>Vreelandella</taxon>
    </lineage>
</organism>
<sequence>MICAFLTPPSRVTPISASISRCLIPATKWNASADNNPQAINLAKKLLASASLTASKPAGDDKDLPSAQKAKIRPTNRMTPVMRCVIDVSAGSGKCIVVRSRFTGRLLFTALYTLSWPALRQVGHGPSGRWLLEGARPLPSRARPPTCRSRAVDYKNLRPRLQTELSPNSTMVQENCPHPESILRCSMVIVTVD</sequence>